<organism evidence="3 4">
    <name type="scientific">Micractinium conductrix</name>
    <dbReference type="NCBI Taxonomy" id="554055"/>
    <lineage>
        <taxon>Eukaryota</taxon>
        <taxon>Viridiplantae</taxon>
        <taxon>Chlorophyta</taxon>
        <taxon>core chlorophytes</taxon>
        <taxon>Trebouxiophyceae</taxon>
        <taxon>Chlorellales</taxon>
        <taxon>Chlorellaceae</taxon>
        <taxon>Chlorella clade</taxon>
        <taxon>Micractinium</taxon>
    </lineage>
</organism>
<dbReference type="PROSITE" id="PS50234">
    <property type="entry name" value="VWFA"/>
    <property type="match status" value="1"/>
</dbReference>
<comment type="caution">
    <text evidence="3">The sequence shown here is derived from an EMBL/GenBank/DDBJ whole genome shotgun (WGS) entry which is preliminary data.</text>
</comment>
<evidence type="ECO:0000313" key="3">
    <source>
        <dbReference type="EMBL" id="PSC74536.1"/>
    </source>
</evidence>
<feature type="domain" description="VWFA" evidence="2">
    <location>
        <begin position="217"/>
        <end position="425"/>
    </location>
</feature>
<dbReference type="PANTHER" id="PTHR10579">
    <property type="entry name" value="CALCIUM-ACTIVATED CHLORIDE CHANNEL REGULATOR"/>
    <property type="match status" value="1"/>
</dbReference>
<reference evidence="3 4" key="1">
    <citation type="journal article" date="2018" name="Plant J.">
        <title>Genome sequences of Chlorella sorokiniana UTEX 1602 and Micractinium conductrix SAG 241.80: implications to maltose excretion by a green alga.</title>
        <authorList>
            <person name="Arriola M.B."/>
            <person name="Velmurugan N."/>
            <person name="Zhang Y."/>
            <person name="Plunkett M.H."/>
            <person name="Hondzo H."/>
            <person name="Barney B.M."/>
        </authorList>
    </citation>
    <scope>NUCLEOTIDE SEQUENCE [LARGE SCALE GENOMIC DNA]</scope>
    <source>
        <strain evidence="3 4">SAG 241.80</strain>
    </source>
</reference>
<evidence type="ECO:0000256" key="1">
    <source>
        <dbReference type="SAM" id="SignalP"/>
    </source>
</evidence>
<dbReference type="InterPro" id="IPR002035">
    <property type="entry name" value="VWF_A"/>
</dbReference>
<dbReference type="OrthoDB" id="687730at2759"/>
<sequence>MRPPALLVALALLALSVGAHARLLQEEPPQQQQCRPGKDKWDYYSCYAATPPCLTTQWGGDPQVPAHPSAANCTKIKDKDDYNPFVPKESAGGRDVIPPLVQSAQGASVSGGRTLGYRTGGAQDVQNFRENIKQGYLPLPTDITFEGLVKDYFFDTSNPNATKPCTELFCPAYLLGVSPDPLVTSAKGGGTAEPEVYLAVGLDSGIKESEFRRKRLQLVVVLDVSGSMGSPFDQYYYDALGQQKNLTAAEMNVTKMDVAKEVLKGIVGQLAPDDIFSVVLFSDDACAPKRMGPLRCADVDTLFKQESVDSDIPSSGTSGTALSAGLDLAMQELAACSQCQRGNPDDVETRIMLISDEQPNIGDYTTEGLGARLKKMVNNGTYITIIGVGLDFNTELVEAISKVRGTLYFSVHSPGEFKKRLVQDFDYAVTPLVFDLSLAVDSASLATGGDTGGWKILHVYGSPMPNDTALSSDGTVMKIQTLFPSPKTDQGVKGGVVLLRMRPPTAGAASRPLALTVAYSDRTGKSFSTQRAVELPAGLAAAAAGGGGAGFLTYYQSSGVRKAVLLARYADMLQGWLVDEWAAIDKSKTVLVNATLCAAFPSEFCPAVQAASAYKVEKASNGTCSLGRWLPPGACALPVPVPVMIQLGQWERQSKNLTVNADARQAFPAFLPYLESETKAVGDTTLKQEADLLRKLVAKEAAADEAAAAEVANKEQL</sequence>
<evidence type="ECO:0000259" key="2">
    <source>
        <dbReference type="PROSITE" id="PS50234"/>
    </source>
</evidence>
<evidence type="ECO:0000313" key="4">
    <source>
        <dbReference type="Proteomes" id="UP000239649"/>
    </source>
</evidence>
<dbReference type="Gene3D" id="3.40.50.410">
    <property type="entry name" value="von Willebrand factor, type A domain"/>
    <property type="match status" value="1"/>
</dbReference>
<gene>
    <name evidence="3" type="ORF">C2E20_2337</name>
</gene>
<accession>A0A2P6VKA3</accession>
<keyword evidence="4" id="KW-1185">Reference proteome</keyword>
<protein>
    <submittedName>
        <fullName evidence="3">Cell surface</fullName>
    </submittedName>
</protein>
<feature type="chain" id="PRO_5015149982" evidence="1">
    <location>
        <begin position="22"/>
        <end position="717"/>
    </location>
</feature>
<dbReference type="EMBL" id="LHPF02000004">
    <property type="protein sequence ID" value="PSC74536.1"/>
    <property type="molecule type" value="Genomic_DNA"/>
</dbReference>
<dbReference type="InterPro" id="IPR051266">
    <property type="entry name" value="CLCR"/>
</dbReference>
<name>A0A2P6VKA3_9CHLO</name>
<dbReference type="PANTHER" id="PTHR10579:SF43">
    <property type="entry name" value="ZINC FINGER (C3HC4-TYPE RING FINGER) FAMILY PROTEIN"/>
    <property type="match status" value="1"/>
</dbReference>
<dbReference type="InterPro" id="IPR036465">
    <property type="entry name" value="vWFA_dom_sf"/>
</dbReference>
<proteinExistence type="predicted"/>
<dbReference type="SUPFAM" id="SSF53300">
    <property type="entry name" value="vWA-like"/>
    <property type="match status" value="1"/>
</dbReference>
<dbReference type="Pfam" id="PF00092">
    <property type="entry name" value="VWA"/>
    <property type="match status" value="1"/>
</dbReference>
<keyword evidence="1" id="KW-0732">Signal</keyword>
<dbReference type="AlphaFoldDB" id="A0A2P6VKA3"/>
<dbReference type="Proteomes" id="UP000239649">
    <property type="component" value="Unassembled WGS sequence"/>
</dbReference>
<dbReference type="SMART" id="SM00327">
    <property type="entry name" value="VWA"/>
    <property type="match status" value="1"/>
</dbReference>
<feature type="signal peptide" evidence="1">
    <location>
        <begin position="1"/>
        <end position="21"/>
    </location>
</feature>